<dbReference type="VEuPathDB" id="FungiDB:CCM_07506"/>
<feature type="transmembrane region" description="Helical" evidence="11">
    <location>
        <begin position="460"/>
        <end position="481"/>
    </location>
</feature>
<evidence type="ECO:0000256" key="10">
    <source>
        <dbReference type="ARBA" id="ARBA00023180"/>
    </source>
</evidence>
<dbReference type="InterPro" id="IPR042322">
    <property type="entry name" value="Pbn1"/>
</dbReference>
<dbReference type="EMBL" id="CP023328">
    <property type="protein sequence ID" value="ATY67420.1"/>
    <property type="molecule type" value="Genomic_DNA"/>
</dbReference>
<evidence type="ECO:0000256" key="8">
    <source>
        <dbReference type="ARBA" id="ARBA00022989"/>
    </source>
</evidence>
<keyword evidence="5 11" id="KW-0337">GPI-anchor biosynthesis</keyword>
<keyword evidence="8 11" id="KW-1133">Transmembrane helix</keyword>
<name>A0A2H4SWD6_CORMI</name>
<comment type="similarity">
    <text evidence="3 11">Belongs to the PIGX family.</text>
</comment>
<proteinExistence type="inferred from homology"/>
<organism evidence="12 13">
    <name type="scientific">Cordyceps militaris</name>
    <name type="common">Caterpillar fungus</name>
    <name type="synonym">Clavaria militaris</name>
    <dbReference type="NCBI Taxonomy" id="73501"/>
    <lineage>
        <taxon>Eukaryota</taxon>
        <taxon>Fungi</taxon>
        <taxon>Dikarya</taxon>
        <taxon>Ascomycota</taxon>
        <taxon>Pezizomycotina</taxon>
        <taxon>Sordariomycetes</taxon>
        <taxon>Hypocreomycetidae</taxon>
        <taxon>Hypocreales</taxon>
        <taxon>Cordycipitaceae</taxon>
        <taxon>Cordyceps</taxon>
    </lineage>
</organism>
<evidence type="ECO:0000256" key="6">
    <source>
        <dbReference type="ARBA" id="ARBA00022692"/>
    </source>
</evidence>
<comment type="pathway">
    <text evidence="2 11">Glycolipid biosynthesis; glycosylphosphatidylinositol-anchor biosynthesis.</text>
</comment>
<evidence type="ECO:0000256" key="4">
    <source>
        <dbReference type="ARBA" id="ARBA00020410"/>
    </source>
</evidence>
<accession>A0A2H4SWD6</accession>
<evidence type="ECO:0000256" key="1">
    <source>
        <dbReference type="ARBA" id="ARBA00004643"/>
    </source>
</evidence>
<dbReference type="PANTHER" id="PTHR28533">
    <property type="entry name" value="PROTEIN PBN1"/>
    <property type="match status" value="1"/>
</dbReference>
<dbReference type="SMART" id="SM00780">
    <property type="entry name" value="PIG-X"/>
    <property type="match status" value="1"/>
</dbReference>
<dbReference type="GO" id="GO:1990529">
    <property type="term" value="C:glycosylphosphatidylinositol-mannosyltransferase I complex"/>
    <property type="evidence" value="ECO:0007669"/>
    <property type="project" value="TreeGrafter"/>
</dbReference>
<sequence length="513" mass="56694">MIKERITFVHPPGGELDPKEFDVQPTGLLGPTINTMREDRFTIPIDEIPANFASVLRDFSSLLVRWASPQQQNTISPFSSRISPGLHVSYYAPAKQRDVDPSKLCTLLQAFGPVGCESREAFTEIDHKSNDSITGRYFYQHVEALEDFMAYFSTTFCTELDTECQARVRGLNVAASLDITYDAESQTVKMTAFWPLRSQNLVAIAADSRRTEVGIMGLDEPVNMKPHELGVSGTLTVLKEQTKPGPVFFAFPARHRASPASFSSRFATPTGLHPTMQLGFDSNKPPVDGDSCKMYAYLTLPRTIFADRYQLADDLFLASKNLTAAPYTSLPVDLEAPEYTTSVWGSTVLLELAPPAMRAYPDAWTAEVPLHLRYLRPSETGIEDIEVPFPAVFWACGPVQSVDFTKSPFDRIHLGYDDLFEDGTVFWHVYPQGRGGSRVMESRLMSSLSVPVLNTSASDWVGIGTTAAISIGFAWILWKLVGAFLQSGYKSNASNRPAGGSIADQDGKKKKKL</sequence>
<evidence type="ECO:0000313" key="13">
    <source>
        <dbReference type="Proteomes" id="UP000323067"/>
    </source>
</evidence>
<evidence type="ECO:0000256" key="11">
    <source>
        <dbReference type="RuleBase" id="RU366056"/>
    </source>
</evidence>
<dbReference type="AlphaFoldDB" id="A0A2H4SWD6"/>
<keyword evidence="7 11" id="KW-0256">Endoplasmic reticulum</keyword>
<dbReference type="VEuPathDB" id="FungiDB:A9K55_000195"/>
<comment type="subcellular location">
    <subcellularLocation>
        <location evidence="11">Endoplasmic reticulum membrane</location>
        <topology evidence="11">Single-pass membrane protein</topology>
    </subcellularLocation>
    <subcellularLocation>
        <location evidence="1">Endoplasmic reticulum membrane</location>
        <topology evidence="1">Single-pass type III membrane protein</topology>
    </subcellularLocation>
</comment>
<evidence type="ECO:0000256" key="9">
    <source>
        <dbReference type="ARBA" id="ARBA00023136"/>
    </source>
</evidence>
<evidence type="ECO:0000256" key="3">
    <source>
        <dbReference type="ARBA" id="ARBA00010345"/>
    </source>
</evidence>
<dbReference type="GO" id="GO:0006506">
    <property type="term" value="P:GPI anchor biosynthetic process"/>
    <property type="evidence" value="ECO:0007669"/>
    <property type="project" value="UniProtKB-UniPathway"/>
</dbReference>
<evidence type="ECO:0000313" key="12">
    <source>
        <dbReference type="EMBL" id="ATY67420.1"/>
    </source>
</evidence>
<evidence type="ECO:0000256" key="2">
    <source>
        <dbReference type="ARBA" id="ARBA00004687"/>
    </source>
</evidence>
<dbReference type="InterPro" id="IPR013233">
    <property type="entry name" value="PIG-X/PBN1"/>
</dbReference>
<dbReference type="Pfam" id="PF08320">
    <property type="entry name" value="PIG-X"/>
    <property type="match status" value="1"/>
</dbReference>
<keyword evidence="9 11" id="KW-0472">Membrane</keyword>
<dbReference type="GO" id="GO:0000030">
    <property type="term" value="F:mannosyltransferase activity"/>
    <property type="evidence" value="ECO:0007669"/>
    <property type="project" value="TreeGrafter"/>
</dbReference>
<evidence type="ECO:0000256" key="5">
    <source>
        <dbReference type="ARBA" id="ARBA00022502"/>
    </source>
</evidence>
<protein>
    <recommendedName>
        <fullName evidence="4 11">Protein PBN1</fullName>
    </recommendedName>
</protein>
<evidence type="ECO:0000256" key="7">
    <source>
        <dbReference type="ARBA" id="ARBA00022824"/>
    </source>
</evidence>
<dbReference type="PANTHER" id="PTHR28533:SF1">
    <property type="entry name" value="PROTEIN PBN1"/>
    <property type="match status" value="1"/>
</dbReference>
<gene>
    <name evidence="12" type="ORF">A9K55_000195</name>
</gene>
<reference evidence="12 13" key="1">
    <citation type="journal article" date="2017" name="BMC Genomics">
        <title>Chromosome level assembly and secondary metabolite potential of the parasitic fungus Cordyceps militaris.</title>
        <authorList>
            <person name="Kramer G.J."/>
            <person name="Nodwell J.R."/>
        </authorList>
    </citation>
    <scope>NUCLEOTIDE SEQUENCE [LARGE SCALE GENOMIC DNA]</scope>
    <source>
        <strain evidence="12 13">ATCC 34164</strain>
    </source>
</reference>
<keyword evidence="6 11" id="KW-0812">Transmembrane</keyword>
<comment type="function">
    <text evidence="11">Required for proper folding and/or the stability of a subset of proteins in the endoplasmic reticulum. Component of glycosylphosphatidylinositol-mannosyltransferase 1 which transfers the first of the 4 mannoses in the GPI-anchor precursors during GPI-anchor biosynthesis. Probably acts by stabilizing the mannosyltransferase GPI14.</text>
</comment>
<dbReference type="OrthoDB" id="5546453at2759"/>
<keyword evidence="10" id="KW-0325">Glycoprotein</keyword>
<dbReference type="UniPathway" id="UPA00196"/>
<dbReference type="GO" id="GO:0005789">
    <property type="term" value="C:endoplasmic reticulum membrane"/>
    <property type="evidence" value="ECO:0007669"/>
    <property type="project" value="UniProtKB-SubCell"/>
</dbReference>
<dbReference type="Proteomes" id="UP000323067">
    <property type="component" value="Chromosome i"/>
</dbReference>